<comment type="caution">
    <text evidence="2">The sequence shown here is derived from an EMBL/GenBank/DDBJ whole genome shotgun (WGS) entry which is preliminary data.</text>
</comment>
<keyword evidence="1" id="KW-1133">Transmembrane helix</keyword>
<feature type="transmembrane region" description="Helical" evidence="1">
    <location>
        <begin position="270"/>
        <end position="288"/>
    </location>
</feature>
<feature type="transmembrane region" description="Helical" evidence="1">
    <location>
        <begin position="186"/>
        <end position="207"/>
    </location>
</feature>
<dbReference type="AlphaFoldDB" id="A0A081RE86"/>
<feature type="transmembrane region" description="Helical" evidence="1">
    <location>
        <begin position="327"/>
        <end position="347"/>
    </location>
</feature>
<proteinExistence type="predicted"/>
<feature type="transmembrane region" description="Helical" evidence="1">
    <location>
        <begin position="417"/>
        <end position="439"/>
    </location>
</feature>
<keyword evidence="1" id="KW-0812">Transmembrane</keyword>
<gene>
    <name evidence="2" type="ORF">BV95_02236</name>
</gene>
<keyword evidence="1" id="KW-0472">Membrane</keyword>
<dbReference type="Pfam" id="PF16933">
    <property type="entry name" value="PelG"/>
    <property type="match status" value="1"/>
</dbReference>
<feature type="transmembrane region" description="Helical" evidence="1">
    <location>
        <begin position="394"/>
        <end position="411"/>
    </location>
</feature>
<dbReference type="RefSeq" id="WP_037451408.1">
    <property type="nucleotide sequence ID" value="NZ_JFHR01000022.1"/>
</dbReference>
<feature type="transmembrane region" description="Helical" evidence="1">
    <location>
        <begin position="99"/>
        <end position="125"/>
    </location>
</feature>
<name>A0A081RE86_SPHCR</name>
<dbReference type="OrthoDB" id="37830at2"/>
<evidence type="ECO:0000256" key="1">
    <source>
        <dbReference type="SAM" id="Phobius"/>
    </source>
</evidence>
<evidence type="ECO:0008006" key="4">
    <source>
        <dbReference type="Google" id="ProtNLM"/>
    </source>
</evidence>
<feature type="transmembrane region" description="Helical" evidence="1">
    <location>
        <begin position="20"/>
        <end position="45"/>
    </location>
</feature>
<accession>A0A081RE86</accession>
<dbReference type="PATRIC" id="fig|46429.4.peg.2209"/>
<feature type="transmembrane region" description="Helical" evidence="1">
    <location>
        <begin position="228"/>
        <end position="250"/>
    </location>
</feature>
<dbReference type="eggNOG" id="COG4267">
    <property type="taxonomic scope" value="Bacteria"/>
</dbReference>
<evidence type="ECO:0000313" key="3">
    <source>
        <dbReference type="Proteomes" id="UP000028411"/>
    </source>
</evidence>
<organism evidence="2 3">
    <name type="scientific">Sphingobium chlorophenolicum</name>
    <dbReference type="NCBI Taxonomy" id="46429"/>
    <lineage>
        <taxon>Bacteria</taxon>
        <taxon>Pseudomonadati</taxon>
        <taxon>Pseudomonadota</taxon>
        <taxon>Alphaproteobacteria</taxon>
        <taxon>Sphingomonadales</taxon>
        <taxon>Sphingomonadaceae</taxon>
        <taxon>Sphingobium</taxon>
    </lineage>
</organism>
<feature type="transmembrane region" description="Helical" evidence="1">
    <location>
        <begin position="131"/>
        <end position="150"/>
    </location>
</feature>
<reference evidence="2 3" key="1">
    <citation type="submission" date="2014-02" db="EMBL/GenBank/DDBJ databases">
        <title>Whole genome sequence of Sphingobium chlorophenolicum NBRC 16172.</title>
        <authorList>
            <person name="Gan H.M."/>
            <person name="Gan H.Y."/>
            <person name="Chew T.H."/>
            <person name="Savka M.A."/>
        </authorList>
    </citation>
    <scope>NUCLEOTIDE SEQUENCE [LARGE SCALE GENOMIC DNA]</scope>
    <source>
        <strain evidence="2 3">NBRC 16172</strain>
    </source>
</reference>
<feature type="transmembrane region" description="Helical" evidence="1">
    <location>
        <begin position="162"/>
        <end position="180"/>
    </location>
</feature>
<evidence type="ECO:0000313" key="2">
    <source>
        <dbReference type="EMBL" id="KEQ53509.1"/>
    </source>
</evidence>
<dbReference type="InterPro" id="IPR031617">
    <property type="entry name" value="PelG"/>
</dbReference>
<dbReference type="Proteomes" id="UP000028411">
    <property type="component" value="Unassembled WGS sequence"/>
</dbReference>
<sequence>MAGIGFRLDRIARQDGLGGIANAAFHGAVVSSGPWLMTAFAMFLLQRWTRTTMPPDDHAVVQTSLVYAFGVSTVITAPLAMIATRVASDHFYLERRDAIPSILMAALVWATLASLIAGNLLFGFVGGMRPGLFLLATAVLTLFAQIWIASPFLHATWRHRPIFLAYLAGIAMTALALAVIRPSAPAAVLAAIAAGLLVTLVLLISAIRDDFPNSPEWRANWFGRTPGLLALGAAGLANALAIWIDKWLLWWAPGSVQAVGALRVNPVNDQASFLGLLTMIPGLTLILVTTETRFDRAFAALMGHCTGAANLRRIEKARRHVARTIRIDLRLLTVEQAILAGFCWVLAPEIIRLLDMNARGMFGFRLTAVGVVFHLVAIQMSIILSYYDLAGRIVAVWGSFLLASAIGTILLRDSGFASFGFGYLAGAVTAASLAIGLVAQATGRLTYLLFVGNNPAVVGNNGLWARFWP</sequence>
<dbReference type="EMBL" id="JFHR01000022">
    <property type="protein sequence ID" value="KEQ53509.1"/>
    <property type="molecule type" value="Genomic_DNA"/>
</dbReference>
<feature type="transmembrane region" description="Helical" evidence="1">
    <location>
        <begin position="65"/>
        <end position="87"/>
    </location>
</feature>
<feature type="transmembrane region" description="Helical" evidence="1">
    <location>
        <begin position="367"/>
        <end position="387"/>
    </location>
</feature>
<protein>
    <recommendedName>
        <fullName evidence="4">Transmembrane protein</fullName>
    </recommendedName>
</protein>